<evidence type="ECO:0000256" key="4">
    <source>
        <dbReference type="ARBA" id="ARBA00022801"/>
    </source>
</evidence>
<evidence type="ECO:0000313" key="6">
    <source>
        <dbReference type="EMBL" id="ABE36922.1"/>
    </source>
</evidence>
<keyword evidence="6" id="KW-0456">Lyase</keyword>
<evidence type="ECO:0000259" key="5">
    <source>
        <dbReference type="Pfam" id="PF01557"/>
    </source>
</evidence>
<dbReference type="InterPro" id="IPR051121">
    <property type="entry name" value="FAH"/>
</dbReference>
<dbReference type="SUPFAM" id="SSF56529">
    <property type="entry name" value="FAH"/>
    <property type="match status" value="1"/>
</dbReference>
<gene>
    <name evidence="6" type="ORF">Bxe_C1055</name>
</gene>
<dbReference type="InterPro" id="IPR011234">
    <property type="entry name" value="Fumarylacetoacetase-like_C"/>
</dbReference>
<dbReference type="KEGG" id="bxe:Bxe_C1055"/>
<dbReference type="AlphaFoldDB" id="Q13G67"/>
<dbReference type="GO" id="GO:0016787">
    <property type="term" value="F:hydrolase activity"/>
    <property type="evidence" value="ECO:0007669"/>
    <property type="project" value="UniProtKB-KW"/>
</dbReference>
<dbReference type="GO" id="GO:0019752">
    <property type="term" value="P:carboxylic acid metabolic process"/>
    <property type="evidence" value="ECO:0007669"/>
    <property type="project" value="UniProtKB-ARBA"/>
</dbReference>
<protein>
    <submittedName>
        <fullName evidence="6">Fumarylacetoacetate (FAA) hydrolase</fullName>
        <ecNumber evidence="6">4.1.1.-</ecNumber>
    </submittedName>
</protein>
<dbReference type="eggNOG" id="COG0179">
    <property type="taxonomic scope" value="Bacteria"/>
</dbReference>
<keyword evidence="7" id="KW-1185">Reference proteome</keyword>
<dbReference type="PANTHER" id="PTHR42796">
    <property type="entry name" value="FUMARYLACETOACETATE HYDROLASE DOMAIN-CONTAINING PROTEIN 2A-RELATED"/>
    <property type="match status" value="1"/>
</dbReference>
<evidence type="ECO:0000256" key="2">
    <source>
        <dbReference type="ARBA" id="ARBA00010211"/>
    </source>
</evidence>
<keyword evidence="4 6" id="KW-0378">Hydrolase</keyword>
<comment type="similarity">
    <text evidence="2">Belongs to the FAH family.</text>
</comment>
<dbReference type="Proteomes" id="UP000001817">
    <property type="component" value="Chromosome 3"/>
</dbReference>
<feature type="domain" description="Fumarylacetoacetase-like C-terminal" evidence="5">
    <location>
        <begin position="97"/>
        <end position="301"/>
    </location>
</feature>
<dbReference type="STRING" id="266265.Bxe_C1055"/>
<dbReference type="Pfam" id="PF01557">
    <property type="entry name" value="FAA_hydrolase"/>
    <property type="match status" value="1"/>
</dbReference>
<comment type="cofactor">
    <cofactor evidence="1">
        <name>Mg(2+)</name>
        <dbReference type="ChEBI" id="CHEBI:18420"/>
    </cofactor>
</comment>
<evidence type="ECO:0000256" key="3">
    <source>
        <dbReference type="ARBA" id="ARBA00022723"/>
    </source>
</evidence>
<dbReference type="EMBL" id="CP000272">
    <property type="protein sequence ID" value="ABE36922.1"/>
    <property type="molecule type" value="Genomic_DNA"/>
</dbReference>
<dbReference type="FunFam" id="3.90.850.10:FF:000002">
    <property type="entry name" value="2-hydroxyhepta-2,4-diene-1,7-dioate isomerase"/>
    <property type="match status" value="1"/>
</dbReference>
<organism evidence="6 7">
    <name type="scientific">Paraburkholderia xenovorans (strain LB400)</name>
    <dbReference type="NCBI Taxonomy" id="266265"/>
    <lineage>
        <taxon>Bacteria</taxon>
        <taxon>Pseudomonadati</taxon>
        <taxon>Pseudomonadota</taxon>
        <taxon>Betaproteobacteria</taxon>
        <taxon>Burkholderiales</taxon>
        <taxon>Burkholderiaceae</taxon>
        <taxon>Paraburkholderia</taxon>
    </lineage>
</organism>
<proteinExistence type="inferred from homology"/>
<evidence type="ECO:0000313" key="7">
    <source>
        <dbReference type="Proteomes" id="UP000001817"/>
    </source>
</evidence>
<dbReference type="InterPro" id="IPR036663">
    <property type="entry name" value="Fumarylacetoacetase_C_sf"/>
</dbReference>
<dbReference type="GO" id="GO:0046872">
    <property type="term" value="F:metal ion binding"/>
    <property type="evidence" value="ECO:0007669"/>
    <property type="project" value="UniProtKB-KW"/>
</dbReference>
<sequence>MTCEALALLHSEPVIRRVAVKLVTFGIPGAASLLGIASANGIIQVSAHIPDAPRDMIGLIGAWPAFQNRLQRLPETTEADFAFDHVSLLAPIPRPGKILGIGLNYADHLDESGMEKPADQLWFAKASTSANGPFAPIDLPPVSEQLDYEAELAFIVGKTCRNVSRYDAHEVIFGYCAANDVSVRDWQLRTSQFMLGKSFDTHAPFGPWIVTSDEVGDPHNLRIRCFVNSEMRQDSNTRHLIFNCFEQIEHLSTVMTLEPGDVILTGTPGGVGAGHKPPRWLRTGDRVRVEIERIGAIENIVRLDSATGALSR</sequence>
<dbReference type="PANTHER" id="PTHR42796:SF4">
    <property type="entry name" value="FUMARYLACETOACETATE HYDROLASE DOMAIN-CONTAINING PROTEIN 2A"/>
    <property type="match status" value="1"/>
</dbReference>
<dbReference type="GO" id="GO:0016829">
    <property type="term" value="F:lyase activity"/>
    <property type="evidence" value="ECO:0007669"/>
    <property type="project" value="UniProtKB-KW"/>
</dbReference>
<dbReference type="Gene3D" id="3.90.850.10">
    <property type="entry name" value="Fumarylacetoacetase-like, C-terminal domain"/>
    <property type="match status" value="1"/>
</dbReference>
<keyword evidence="3" id="KW-0479">Metal-binding</keyword>
<dbReference type="EC" id="4.1.1.-" evidence="6"/>
<accession>Q13G67</accession>
<dbReference type="GO" id="GO:0016853">
    <property type="term" value="F:isomerase activity"/>
    <property type="evidence" value="ECO:0007669"/>
    <property type="project" value="UniProtKB-ARBA"/>
</dbReference>
<name>Q13G67_PARXL</name>
<evidence type="ECO:0000256" key="1">
    <source>
        <dbReference type="ARBA" id="ARBA00001946"/>
    </source>
</evidence>
<reference evidence="6 7" key="1">
    <citation type="journal article" date="2006" name="Proc. Natl. Acad. Sci. U.S.A.">
        <title>Burkholderia xenovorans LB400 harbors a multi-replicon, 9.73-Mbp genome shaped for versatility.</title>
        <authorList>
            <person name="Chain P.S."/>
            <person name="Denef V.J."/>
            <person name="Konstantinidis K.T."/>
            <person name="Vergez L.M."/>
            <person name="Agullo L."/>
            <person name="Reyes V.L."/>
            <person name="Hauser L."/>
            <person name="Cordova M."/>
            <person name="Gomez L."/>
            <person name="Gonzalez M."/>
            <person name="Land M."/>
            <person name="Lao V."/>
            <person name="Larimer F."/>
            <person name="LiPuma J.J."/>
            <person name="Mahenthiralingam E."/>
            <person name="Malfatti S.A."/>
            <person name="Marx C.J."/>
            <person name="Parnell J.J."/>
            <person name="Ramette A."/>
            <person name="Richardson P."/>
            <person name="Seeger M."/>
            <person name="Smith D."/>
            <person name="Spilker T."/>
            <person name="Sul W.J."/>
            <person name="Tsoi T.V."/>
            <person name="Ulrich L.E."/>
            <person name="Zhulin I.B."/>
            <person name="Tiedje J.M."/>
        </authorList>
    </citation>
    <scope>NUCLEOTIDE SEQUENCE [LARGE SCALE GENOMIC DNA]</scope>
    <source>
        <strain evidence="6 7">LB400</strain>
    </source>
</reference>